<keyword evidence="3 5" id="KW-1133">Transmembrane helix</keyword>
<proteinExistence type="predicted"/>
<keyword evidence="2 5" id="KW-0812">Transmembrane</keyword>
<evidence type="ECO:0000313" key="6">
    <source>
        <dbReference type="EMBL" id="JAV81616.1"/>
    </source>
</evidence>
<dbReference type="Pfam" id="PF00335">
    <property type="entry name" value="Tetraspanin"/>
    <property type="match status" value="1"/>
</dbReference>
<comment type="subcellular location">
    <subcellularLocation>
        <location evidence="1">Membrane</location>
        <topology evidence="1">Multi-pass membrane protein</topology>
    </subcellularLocation>
</comment>
<dbReference type="InParanoid" id="A0A1Y1MCL3"/>
<evidence type="ECO:0000313" key="7">
    <source>
        <dbReference type="EMBL" id="KAB0794366.1"/>
    </source>
</evidence>
<protein>
    <recommendedName>
        <fullName evidence="9">Tetraspanin</fullName>
    </recommendedName>
</protein>
<dbReference type="Proteomes" id="UP000327044">
    <property type="component" value="Unassembled WGS sequence"/>
</dbReference>
<sequence>MFGENYLRVLLAAFNFIFAILSIALIALAIIYEEKLLSVSLYIEDLFITFPTLLLILGSLGFVFSILGCYCARTAHKGFFVAFIVALSCLMILELSISVIAFLNIDSELGNNTRSLMESQVTSTSASDITKFHQIEDLVST</sequence>
<feature type="transmembrane region" description="Helical" evidence="5">
    <location>
        <begin position="52"/>
        <end position="72"/>
    </location>
</feature>
<feature type="transmembrane region" description="Helical" evidence="5">
    <location>
        <begin position="79"/>
        <end position="105"/>
    </location>
</feature>
<dbReference type="PRINTS" id="PR00259">
    <property type="entry name" value="TMFOUR"/>
</dbReference>
<keyword evidence="4 5" id="KW-0472">Membrane</keyword>
<dbReference type="EMBL" id="GEZM01038547">
    <property type="protein sequence ID" value="JAV81616.1"/>
    <property type="molecule type" value="Transcribed_RNA"/>
</dbReference>
<evidence type="ECO:0000256" key="4">
    <source>
        <dbReference type="ARBA" id="ARBA00023136"/>
    </source>
</evidence>
<feature type="transmembrane region" description="Helical" evidence="5">
    <location>
        <begin position="9"/>
        <end position="32"/>
    </location>
</feature>
<organism evidence="6">
    <name type="scientific">Photinus pyralis</name>
    <name type="common">Common eastern firefly</name>
    <name type="synonym">Lampyris pyralis</name>
    <dbReference type="NCBI Taxonomy" id="7054"/>
    <lineage>
        <taxon>Eukaryota</taxon>
        <taxon>Metazoa</taxon>
        <taxon>Ecdysozoa</taxon>
        <taxon>Arthropoda</taxon>
        <taxon>Hexapoda</taxon>
        <taxon>Insecta</taxon>
        <taxon>Pterygota</taxon>
        <taxon>Neoptera</taxon>
        <taxon>Endopterygota</taxon>
        <taxon>Coleoptera</taxon>
        <taxon>Polyphaga</taxon>
        <taxon>Elateriformia</taxon>
        <taxon>Elateroidea</taxon>
        <taxon>Lampyridae</taxon>
        <taxon>Lampyrinae</taxon>
        <taxon>Photinus</taxon>
    </lineage>
</organism>
<dbReference type="GO" id="GO:0016020">
    <property type="term" value="C:membrane"/>
    <property type="evidence" value="ECO:0007669"/>
    <property type="project" value="UniProtKB-SubCell"/>
</dbReference>
<dbReference type="AlphaFoldDB" id="A0A1Y1MCL3"/>
<evidence type="ECO:0008006" key="9">
    <source>
        <dbReference type="Google" id="ProtNLM"/>
    </source>
</evidence>
<name>A0A1Y1MCL3_PHOPY</name>
<evidence type="ECO:0000256" key="5">
    <source>
        <dbReference type="SAM" id="Phobius"/>
    </source>
</evidence>
<evidence type="ECO:0000313" key="8">
    <source>
        <dbReference type="Proteomes" id="UP000327044"/>
    </source>
</evidence>
<reference evidence="7 8" key="2">
    <citation type="journal article" date="2018" name="Elife">
        <title>Firefly genomes illuminate parallel origins of bioluminescence in beetles.</title>
        <authorList>
            <person name="Fallon T.R."/>
            <person name="Lower S.E."/>
            <person name="Chang C.H."/>
            <person name="Bessho-Uehara M."/>
            <person name="Martin G.J."/>
            <person name="Bewick A.J."/>
            <person name="Behringer M."/>
            <person name="Debat H.J."/>
            <person name="Wong I."/>
            <person name="Day J.C."/>
            <person name="Suvorov A."/>
            <person name="Silva C.J."/>
            <person name="Stanger-Hall K.F."/>
            <person name="Hall D.W."/>
            <person name="Schmitz R.J."/>
            <person name="Nelson D.R."/>
            <person name="Lewis S.M."/>
            <person name="Shigenobu S."/>
            <person name="Bybee S.M."/>
            <person name="Larracuente A.M."/>
            <person name="Oba Y."/>
            <person name="Weng J.K."/>
        </authorList>
    </citation>
    <scope>NUCLEOTIDE SEQUENCE [LARGE SCALE GENOMIC DNA]</scope>
    <source>
        <strain evidence="7">1611_PpyrPB1</strain>
        <tissue evidence="7">Whole body</tissue>
    </source>
</reference>
<dbReference type="EMBL" id="VVIM01000008">
    <property type="protein sequence ID" value="KAB0794366.1"/>
    <property type="molecule type" value="Genomic_DNA"/>
</dbReference>
<reference evidence="6" key="1">
    <citation type="journal article" date="2016" name="Sci. Rep.">
        <title>Molecular characterization of firefly nuptial gifts: a multi-omics approach sheds light on postcopulatory sexual selection.</title>
        <authorList>
            <person name="Al-Wathiqui N."/>
            <person name="Fallon T.R."/>
            <person name="South A."/>
            <person name="Weng J.K."/>
            <person name="Lewis S.M."/>
        </authorList>
    </citation>
    <scope>NUCLEOTIDE SEQUENCE</scope>
</reference>
<reference evidence="7" key="3">
    <citation type="submission" date="2019-08" db="EMBL/GenBank/DDBJ databases">
        <authorList>
            <consortium name="Photinus pyralis genome working group"/>
            <person name="Fallon T.R."/>
            <person name="Sander Lower S.E."/>
            <person name="Weng J.-K."/>
        </authorList>
    </citation>
    <scope>NUCLEOTIDE SEQUENCE</scope>
    <source>
        <strain evidence="7">1611_PpyrPB1</strain>
        <tissue evidence="7">Whole body</tissue>
    </source>
</reference>
<evidence type="ECO:0000256" key="2">
    <source>
        <dbReference type="ARBA" id="ARBA00022692"/>
    </source>
</evidence>
<keyword evidence="8" id="KW-1185">Reference proteome</keyword>
<accession>A0A1Y1MCL3</accession>
<evidence type="ECO:0000256" key="1">
    <source>
        <dbReference type="ARBA" id="ARBA00004141"/>
    </source>
</evidence>
<dbReference type="InterPro" id="IPR018499">
    <property type="entry name" value="Tetraspanin/Peripherin"/>
</dbReference>
<gene>
    <name evidence="7" type="ORF">PPYR_11205</name>
</gene>
<evidence type="ECO:0000256" key="3">
    <source>
        <dbReference type="ARBA" id="ARBA00022989"/>
    </source>
</evidence>